<sequence length="326" mass="36869">MTLDLKGTNVRELPSELFKLQQLRYLLVYKVGTIPIFKIFGFYGQVGIGSLVNLQELFFIDVNQGGVVVKEMGRLSKLRRVGILGLRREDGPELCSSIEKMRNLRWLSVESLEEKVLDVQYLSSPPPLLQTIELTGKLEKFPNWISLLHNLKKILLMGCTSREDPLEVLQALPNLTELKLNGAYFGDELCFRAGGFQTLKILYLSKFERLNLVRVEEGAMPHLEELNIFECKMLEKHNHPPATQARLCSPSLLPQNPSPTSCSLPTTVLIPSISSLVSLYKYQYSPPQKITAQLRTPTPAQVWSTPQVPRASQLTSEPQQPSRLRQ</sequence>
<feature type="domain" description="Disease resistance R13L4/SHOC-2-like LRR" evidence="3">
    <location>
        <begin position="2"/>
        <end position="229"/>
    </location>
</feature>
<gene>
    <name evidence="4" type="ORF">HHK36_020295</name>
</gene>
<protein>
    <recommendedName>
        <fullName evidence="3">Disease resistance R13L4/SHOC-2-like LRR domain-containing protein</fullName>
    </recommendedName>
</protein>
<organism evidence="4 5">
    <name type="scientific">Tetracentron sinense</name>
    <name type="common">Spur-leaf</name>
    <dbReference type="NCBI Taxonomy" id="13715"/>
    <lineage>
        <taxon>Eukaryota</taxon>
        <taxon>Viridiplantae</taxon>
        <taxon>Streptophyta</taxon>
        <taxon>Embryophyta</taxon>
        <taxon>Tracheophyta</taxon>
        <taxon>Spermatophyta</taxon>
        <taxon>Magnoliopsida</taxon>
        <taxon>Trochodendrales</taxon>
        <taxon>Trochodendraceae</taxon>
        <taxon>Tetracentron</taxon>
    </lineage>
</organism>
<proteinExistence type="predicted"/>
<dbReference type="Pfam" id="PF23598">
    <property type="entry name" value="LRR_14"/>
    <property type="match status" value="1"/>
</dbReference>
<dbReference type="OrthoDB" id="598235at2759"/>
<evidence type="ECO:0000313" key="5">
    <source>
        <dbReference type="Proteomes" id="UP000655225"/>
    </source>
</evidence>
<name>A0A834YUX2_TETSI</name>
<dbReference type="OMA" id="SCELDYI"/>
<dbReference type="Proteomes" id="UP000655225">
    <property type="component" value="Unassembled WGS sequence"/>
</dbReference>
<evidence type="ECO:0000256" key="2">
    <source>
        <dbReference type="SAM" id="MobiDB-lite"/>
    </source>
</evidence>
<dbReference type="InterPro" id="IPR055414">
    <property type="entry name" value="LRR_R13L4/SHOC2-like"/>
</dbReference>
<dbReference type="InterPro" id="IPR032675">
    <property type="entry name" value="LRR_dom_sf"/>
</dbReference>
<keyword evidence="1" id="KW-0677">Repeat</keyword>
<keyword evidence="5" id="KW-1185">Reference proteome</keyword>
<comment type="caution">
    <text evidence="4">The sequence shown here is derived from an EMBL/GenBank/DDBJ whole genome shotgun (WGS) entry which is preliminary data.</text>
</comment>
<dbReference type="AlphaFoldDB" id="A0A834YUX2"/>
<dbReference type="PANTHER" id="PTHR47186">
    <property type="entry name" value="LEUCINE-RICH REPEAT-CONTAINING PROTEIN 57"/>
    <property type="match status" value="1"/>
</dbReference>
<dbReference type="Gene3D" id="3.80.10.10">
    <property type="entry name" value="Ribonuclease Inhibitor"/>
    <property type="match status" value="1"/>
</dbReference>
<reference evidence="4 5" key="1">
    <citation type="submission" date="2020-04" db="EMBL/GenBank/DDBJ databases">
        <title>Plant Genome Project.</title>
        <authorList>
            <person name="Zhang R.-G."/>
        </authorList>
    </citation>
    <scope>NUCLEOTIDE SEQUENCE [LARGE SCALE GENOMIC DNA]</scope>
    <source>
        <strain evidence="4">YNK0</strain>
        <tissue evidence="4">Leaf</tissue>
    </source>
</reference>
<accession>A0A834YUX2</accession>
<dbReference type="PANTHER" id="PTHR47186:SF57">
    <property type="entry name" value="OS02G0478300 PROTEIN"/>
    <property type="match status" value="1"/>
</dbReference>
<dbReference type="EMBL" id="JABCRI010000014">
    <property type="protein sequence ID" value="KAF8394090.1"/>
    <property type="molecule type" value="Genomic_DNA"/>
</dbReference>
<evidence type="ECO:0000313" key="4">
    <source>
        <dbReference type="EMBL" id="KAF8394090.1"/>
    </source>
</evidence>
<feature type="region of interest" description="Disordered" evidence="2">
    <location>
        <begin position="301"/>
        <end position="326"/>
    </location>
</feature>
<dbReference type="SUPFAM" id="SSF52058">
    <property type="entry name" value="L domain-like"/>
    <property type="match status" value="1"/>
</dbReference>
<evidence type="ECO:0000256" key="1">
    <source>
        <dbReference type="ARBA" id="ARBA00022737"/>
    </source>
</evidence>
<evidence type="ECO:0000259" key="3">
    <source>
        <dbReference type="Pfam" id="PF23598"/>
    </source>
</evidence>